<gene>
    <name evidence="3" type="ORF">CR513_23241</name>
</gene>
<reference evidence="3" key="1">
    <citation type="submission" date="2018-05" db="EMBL/GenBank/DDBJ databases">
        <title>Draft genome of Mucuna pruriens seed.</title>
        <authorList>
            <person name="Nnadi N.E."/>
            <person name="Vos R."/>
            <person name="Hasami M.H."/>
            <person name="Devisetty U.K."/>
            <person name="Aguiy J.C."/>
        </authorList>
    </citation>
    <scope>NUCLEOTIDE SEQUENCE [LARGE SCALE GENOMIC DNA]</scope>
    <source>
        <strain evidence="3">JCA_2017</strain>
    </source>
</reference>
<evidence type="ECO:0000256" key="1">
    <source>
        <dbReference type="SAM" id="Phobius"/>
    </source>
</evidence>
<dbReference type="InterPro" id="IPR013103">
    <property type="entry name" value="RVT_2"/>
</dbReference>
<dbReference type="EMBL" id="QJKJ01004386">
    <property type="protein sequence ID" value="RDX94385.1"/>
    <property type="molecule type" value="Genomic_DNA"/>
</dbReference>
<accession>A0A371GV15</accession>
<evidence type="ECO:0000313" key="4">
    <source>
        <dbReference type="Proteomes" id="UP000257109"/>
    </source>
</evidence>
<dbReference type="Proteomes" id="UP000257109">
    <property type="component" value="Unassembled WGS sequence"/>
</dbReference>
<keyword evidence="1" id="KW-0812">Transmembrane</keyword>
<name>A0A371GV15_MUCPR</name>
<feature type="transmembrane region" description="Helical" evidence="1">
    <location>
        <begin position="79"/>
        <end position="96"/>
    </location>
</feature>
<dbReference type="STRING" id="157652.A0A371GV15"/>
<feature type="domain" description="Reverse transcriptase Ty1/copia-type" evidence="2">
    <location>
        <begin position="62"/>
        <end position="133"/>
    </location>
</feature>
<keyword evidence="4" id="KW-1185">Reference proteome</keyword>
<dbReference type="Pfam" id="PF07727">
    <property type="entry name" value="RVT_2"/>
    <property type="match status" value="1"/>
</dbReference>
<comment type="caution">
    <text evidence="3">The sequence shown here is derived from an EMBL/GenBank/DDBJ whole genome shotgun (WGS) entry which is preliminary data.</text>
</comment>
<sequence>MQKGKYRYMKLNLLLRDITRDKALIIRRLFSKFHQIYVKTTFLNGDLCEDVYMDQIDGLKEKKNAIDQCIYLKNRGRKFIIIVLYVDDILLAYNYMNFLFATKQMLTTLFYMKDLGRASFVLGIKIHHDRSCVVLGLS</sequence>
<feature type="non-terminal residue" evidence="3">
    <location>
        <position position="1"/>
    </location>
</feature>
<organism evidence="3 4">
    <name type="scientific">Mucuna pruriens</name>
    <name type="common">Velvet bean</name>
    <name type="synonym">Dolichos pruriens</name>
    <dbReference type="NCBI Taxonomy" id="157652"/>
    <lineage>
        <taxon>Eukaryota</taxon>
        <taxon>Viridiplantae</taxon>
        <taxon>Streptophyta</taxon>
        <taxon>Embryophyta</taxon>
        <taxon>Tracheophyta</taxon>
        <taxon>Spermatophyta</taxon>
        <taxon>Magnoliopsida</taxon>
        <taxon>eudicotyledons</taxon>
        <taxon>Gunneridae</taxon>
        <taxon>Pentapetalae</taxon>
        <taxon>rosids</taxon>
        <taxon>fabids</taxon>
        <taxon>Fabales</taxon>
        <taxon>Fabaceae</taxon>
        <taxon>Papilionoideae</taxon>
        <taxon>50 kb inversion clade</taxon>
        <taxon>NPAAA clade</taxon>
        <taxon>indigoferoid/millettioid clade</taxon>
        <taxon>Phaseoleae</taxon>
        <taxon>Mucuna</taxon>
    </lineage>
</organism>
<evidence type="ECO:0000313" key="3">
    <source>
        <dbReference type="EMBL" id="RDX94385.1"/>
    </source>
</evidence>
<protein>
    <recommendedName>
        <fullName evidence="2">Reverse transcriptase Ty1/copia-type domain-containing protein</fullName>
    </recommendedName>
</protein>
<dbReference type="AlphaFoldDB" id="A0A371GV15"/>
<keyword evidence="1" id="KW-0472">Membrane</keyword>
<keyword evidence="1" id="KW-1133">Transmembrane helix</keyword>
<evidence type="ECO:0000259" key="2">
    <source>
        <dbReference type="Pfam" id="PF07727"/>
    </source>
</evidence>
<proteinExistence type="predicted"/>
<dbReference type="OrthoDB" id="1645289at2759"/>